<reference evidence="1" key="1">
    <citation type="submission" date="2014-07" db="EMBL/GenBank/DDBJ databases">
        <title>Identification of a novel salt tolerance gene in wild soybean by whole-genome sequencing.</title>
        <authorList>
            <person name="Lam H.-M."/>
            <person name="Qi X."/>
            <person name="Li M.-W."/>
            <person name="Liu X."/>
            <person name="Xie M."/>
            <person name="Ni M."/>
            <person name="Xu X."/>
        </authorList>
    </citation>
    <scope>NUCLEOTIDE SEQUENCE [LARGE SCALE GENOMIC DNA]</scope>
    <source>
        <tissue evidence="1">Root</tissue>
    </source>
</reference>
<dbReference type="AlphaFoldDB" id="A0A0B2PGB8"/>
<sequence>VKECWTSNHQRGWGGYVLKEKIKRLKEKLKLWNREQYGDTFQKYKKIEKELNNLEVSTSDRQLSPQEVMTKKQLQEDLWVVAQNHESLLRQKARSRWVKKGDCNSHYFHLLVNASRRSNSLNGVWIEDPTRVKEEARSFFFHRFQETDQNRPRLDGIRFQTIGHHQNDMLTGRFQEQEIKDAVWGCGSDKS</sequence>
<dbReference type="EMBL" id="KN667540">
    <property type="protein sequence ID" value="KHN06663.1"/>
    <property type="molecule type" value="Genomic_DNA"/>
</dbReference>
<organism evidence="1">
    <name type="scientific">Glycine soja</name>
    <name type="common">Wild soybean</name>
    <dbReference type="NCBI Taxonomy" id="3848"/>
    <lineage>
        <taxon>Eukaryota</taxon>
        <taxon>Viridiplantae</taxon>
        <taxon>Streptophyta</taxon>
        <taxon>Embryophyta</taxon>
        <taxon>Tracheophyta</taxon>
        <taxon>Spermatophyta</taxon>
        <taxon>Magnoliopsida</taxon>
        <taxon>eudicotyledons</taxon>
        <taxon>Gunneridae</taxon>
        <taxon>Pentapetalae</taxon>
        <taxon>rosids</taxon>
        <taxon>fabids</taxon>
        <taxon>Fabales</taxon>
        <taxon>Fabaceae</taxon>
        <taxon>Papilionoideae</taxon>
        <taxon>50 kb inversion clade</taxon>
        <taxon>NPAAA clade</taxon>
        <taxon>indigoferoid/millettioid clade</taxon>
        <taxon>Phaseoleae</taxon>
        <taxon>Glycine</taxon>
        <taxon>Glycine subgen. Soja</taxon>
    </lineage>
</organism>
<evidence type="ECO:0000313" key="1">
    <source>
        <dbReference type="EMBL" id="KHN06663.1"/>
    </source>
</evidence>
<feature type="non-terminal residue" evidence="1">
    <location>
        <position position="191"/>
    </location>
</feature>
<feature type="non-terminal residue" evidence="1">
    <location>
        <position position="1"/>
    </location>
</feature>
<proteinExistence type="predicted"/>
<dbReference type="Proteomes" id="UP000053555">
    <property type="component" value="Unassembled WGS sequence"/>
</dbReference>
<gene>
    <name evidence="1" type="ORF">glysoja_037515</name>
</gene>
<accession>A0A0B2PGB8</accession>
<name>A0A0B2PGB8_GLYSO</name>
<protein>
    <submittedName>
        <fullName evidence="1">Uncharacterized protein</fullName>
    </submittedName>
</protein>